<dbReference type="PANTHER" id="PTHR22930:SF259">
    <property type="entry name" value="OS08G0106900 PROTEIN"/>
    <property type="match status" value="1"/>
</dbReference>
<dbReference type="PANTHER" id="PTHR22930">
    <property type="match status" value="1"/>
</dbReference>
<evidence type="ECO:0000259" key="1">
    <source>
        <dbReference type="Pfam" id="PF26138"/>
    </source>
</evidence>
<accession>A0AAD9ZI97</accession>
<sequence length="191" mass="22327">MENYLEICSEVMSHKFKKTKERISKDQNNSATSKRFEEYSIEECMQLIEGMDVGDIISHCWNMIDMLAFMSMLRFFVIVSHSVSVRVVAERFQCSKDTIHRQFKRILKAICGLTPHIIQVEIRGDTPLRIMNNSKYYPYFKKCIGAIDETHVAAWSHAWKQTSYRGRKVVITQNVMCACSFDMMFTFVYTG</sequence>
<comment type="caution">
    <text evidence="2">The sequence shown here is derived from an EMBL/GenBank/DDBJ whole genome shotgun (WGS) entry which is preliminary data.</text>
</comment>
<name>A0AAD9ZI97_9ROSI</name>
<dbReference type="InterPro" id="IPR058353">
    <property type="entry name" value="DUF8040"/>
</dbReference>
<dbReference type="AlphaFoldDB" id="A0AAD9ZI97"/>
<dbReference type="Proteomes" id="UP001281410">
    <property type="component" value="Unassembled WGS sequence"/>
</dbReference>
<feature type="domain" description="DUF8040" evidence="1">
    <location>
        <begin position="74"/>
        <end position="111"/>
    </location>
</feature>
<protein>
    <recommendedName>
        <fullName evidence="1">DUF8040 domain-containing protein</fullName>
    </recommendedName>
</protein>
<keyword evidence="3" id="KW-1185">Reference proteome</keyword>
<dbReference type="Pfam" id="PF26138">
    <property type="entry name" value="DUF8040"/>
    <property type="match status" value="1"/>
</dbReference>
<evidence type="ECO:0000313" key="3">
    <source>
        <dbReference type="Proteomes" id="UP001281410"/>
    </source>
</evidence>
<evidence type="ECO:0000313" key="2">
    <source>
        <dbReference type="EMBL" id="KAK3182901.1"/>
    </source>
</evidence>
<dbReference type="InterPro" id="IPR045249">
    <property type="entry name" value="HARBI1-like"/>
</dbReference>
<reference evidence="2" key="1">
    <citation type="journal article" date="2023" name="Plant J.">
        <title>Genome sequences and population genomics provide insights into the demographic history, inbreeding, and mutation load of two 'living fossil' tree species of Dipteronia.</title>
        <authorList>
            <person name="Feng Y."/>
            <person name="Comes H.P."/>
            <person name="Chen J."/>
            <person name="Zhu S."/>
            <person name="Lu R."/>
            <person name="Zhang X."/>
            <person name="Li P."/>
            <person name="Qiu J."/>
            <person name="Olsen K.M."/>
            <person name="Qiu Y."/>
        </authorList>
    </citation>
    <scope>NUCLEOTIDE SEQUENCE</scope>
    <source>
        <strain evidence="2">NBL</strain>
    </source>
</reference>
<proteinExistence type="predicted"/>
<dbReference type="EMBL" id="JANJYJ010000010">
    <property type="protein sequence ID" value="KAK3182901.1"/>
    <property type="molecule type" value="Genomic_DNA"/>
</dbReference>
<organism evidence="2 3">
    <name type="scientific">Dipteronia sinensis</name>
    <dbReference type="NCBI Taxonomy" id="43782"/>
    <lineage>
        <taxon>Eukaryota</taxon>
        <taxon>Viridiplantae</taxon>
        <taxon>Streptophyta</taxon>
        <taxon>Embryophyta</taxon>
        <taxon>Tracheophyta</taxon>
        <taxon>Spermatophyta</taxon>
        <taxon>Magnoliopsida</taxon>
        <taxon>eudicotyledons</taxon>
        <taxon>Gunneridae</taxon>
        <taxon>Pentapetalae</taxon>
        <taxon>rosids</taxon>
        <taxon>malvids</taxon>
        <taxon>Sapindales</taxon>
        <taxon>Sapindaceae</taxon>
        <taxon>Hippocastanoideae</taxon>
        <taxon>Acereae</taxon>
        <taxon>Dipteronia</taxon>
    </lineage>
</organism>
<gene>
    <name evidence="2" type="ORF">Dsin_030187</name>
</gene>